<dbReference type="EMBL" id="LPZR01000157">
    <property type="protein sequence ID" value="KYO52324.1"/>
    <property type="molecule type" value="Genomic_DNA"/>
</dbReference>
<organism evidence="2 3">
    <name type="scientific">Tistrella mobilis</name>
    <dbReference type="NCBI Taxonomy" id="171437"/>
    <lineage>
        <taxon>Bacteria</taxon>
        <taxon>Pseudomonadati</taxon>
        <taxon>Pseudomonadota</taxon>
        <taxon>Alphaproteobacteria</taxon>
        <taxon>Geminicoccales</taxon>
        <taxon>Geminicoccaceae</taxon>
        <taxon>Tistrella</taxon>
    </lineage>
</organism>
<evidence type="ECO:0000313" key="2">
    <source>
        <dbReference type="EMBL" id="KYO52324.1"/>
    </source>
</evidence>
<dbReference type="RefSeq" id="WP_062764475.1">
    <property type="nucleotide sequence ID" value="NZ_CP121024.1"/>
</dbReference>
<dbReference type="GO" id="GO:0016787">
    <property type="term" value="F:hydrolase activity"/>
    <property type="evidence" value="ECO:0007669"/>
    <property type="project" value="InterPro"/>
</dbReference>
<comment type="caution">
    <text evidence="2">The sequence shown here is derived from an EMBL/GenBank/DDBJ whole genome shotgun (WGS) entry which is preliminary data.</text>
</comment>
<dbReference type="SUPFAM" id="SSF53474">
    <property type="entry name" value="alpha/beta-Hydrolases"/>
    <property type="match status" value="1"/>
</dbReference>
<gene>
    <name evidence="2" type="ORF">AUP44_00825</name>
</gene>
<accession>A0A162KWN4</accession>
<feature type="region of interest" description="Disordered" evidence="1">
    <location>
        <begin position="177"/>
        <end position="197"/>
    </location>
</feature>
<name>A0A162KWN4_9PROT</name>
<dbReference type="GeneID" id="97239623"/>
<sequence>MTDVARLSGLRTLILDAGPHASRSGRLLRRLAADAGDARVLRLAGTHDDMLSRVCRMVAAAPGVVVCGHNLGATLALHLADRPVARAVGGLLLLAPADVEQRPGLEDHGPLPRGQLPFPTIVAARPGDPWMDDARLKRLALCWCAERVELGGDDDRPVLRRLLRRLLLRARIDREGPPAGRPPLMAEDGPPARGWLM</sequence>
<dbReference type="Gene3D" id="3.40.50.1820">
    <property type="entry name" value="alpha/beta hydrolase"/>
    <property type="match status" value="1"/>
</dbReference>
<dbReference type="InterPro" id="IPR029058">
    <property type="entry name" value="AB_hydrolase_fold"/>
</dbReference>
<reference evidence="2 3" key="1">
    <citation type="submission" date="2015-12" db="EMBL/GenBank/DDBJ databases">
        <title>Genome sequence of Tistrella mobilis MCCC 1A02139.</title>
        <authorList>
            <person name="Lu L."/>
            <person name="Lai Q."/>
            <person name="Shao Z."/>
            <person name="Qian P."/>
        </authorList>
    </citation>
    <scope>NUCLEOTIDE SEQUENCE [LARGE SCALE GENOMIC DNA]</scope>
    <source>
        <strain evidence="2 3">MCCC 1A02139</strain>
    </source>
</reference>
<evidence type="ECO:0000313" key="3">
    <source>
        <dbReference type="Proteomes" id="UP000075787"/>
    </source>
</evidence>
<dbReference type="Proteomes" id="UP000075787">
    <property type="component" value="Unassembled WGS sequence"/>
</dbReference>
<proteinExistence type="predicted"/>
<evidence type="ECO:0008006" key="4">
    <source>
        <dbReference type="Google" id="ProtNLM"/>
    </source>
</evidence>
<dbReference type="InterPro" id="IPR010662">
    <property type="entry name" value="RBBP9/YdeN"/>
</dbReference>
<dbReference type="AlphaFoldDB" id="A0A162KWN4"/>
<dbReference type="Pfam" id="PF06821">
    <property type="entry name" value="Ser_hydrolase"/>
    <property type="match status" value="1"/>
</dbReference>
<evidence type="ECO:0000256" key="1">
    <source>
        <dbReference type="SAM" id="MobiDB-lite"/>
    </source>
</evidence>
<protein>
    <recommendedName>
        <fullName evidence="4">Alpha/beta hydrolase</fullName>
    </recommendedName>
</protein>
<dbReference type="OrthoDB" id="9804993at2"/>